<proteinExistence type="predicted"/>
<comment type="caution">
    <text evidence="2">The sequence shown here is derived from an EMBL/GenBank/DDBJ whole genome shotgun (WGS) entry which is preliminary data.</text>
</comment>
<evidence type="ECO:0000256" key="1">
    <source>
        <dbReference type="SAM" id="SignalP"/>
    </source>
</evidence>
<reference evidence="2" key="2">
    <citation type="submission" date="2023-04" db="EMBL/GenBank/DDBJ databases">
        <title>Paracnuella aquatica gen. nov., sp. nov., a member of the family Chitinophagaceae isolated from a hot spring.</title>
        <authorList>
            <person name="Wang C."/>
        </authorList>
    </citation>
    <scope>NUCLEOTIDE SEQUENCE</scope>
    <source>
        <strain evidence="2">LB-8</strain>
    </source>
</reference>
<keyword evidence="3" id="KW-1185">Reference proteome</keyword>
<dbReference type="SUPFAM" id="SSF49464">
    <property type="entry name" value="Carboxypeptidase regulatory domain-like"/>
    <property type="match status" value="1"/>
</dbReference>
<dbReference type="EMBL" id="JAOTIF010000011">
    <property type="protein sequence ID" value="MCU7550291.1"/>
    <property type="molecule type" value="Genomic_DNA"/>
</dbReference>
<dbReference type="InterPro" id="IPR008969">
    <property type="entry name" value="CarboxyPept-like_regulatory"/>
</dbReference>
<feature type="signal peptide" evidence="1">
    <location>
        <begin position="1"/>
        <end position="20"/>
    </location>
</feature>
<dbReference type="RefSeq" id="WP_279297813.1">
    <property type="nucleotide sequence ID" value="NZ_JAOTIF010000011.1"/>
</dbReference>
<keyword evidence="1" id="KW-0732">Signal</keyword>
<name>A0A9X2XX17_9BACT</name>
<keyword evidence="2" id="KW-0121">Carboxypeptidase</keyword>
<accession>A0A9X2XX17</accession>
<feature type="chain" id="PRO_5040936406" evidence="1">
    <location>
        <begin position="21"/>
        <end position="829"/>
    </location>
</feature>
<dbReference type="AlphaFoldDB" id="A0A9X2XX17"/>
<protein>
    <submittedName>
        <fullName evidence="2">DUF5686 and carboxypeptidase regulatory-like domain-containing protein</fullName>
    </submittedName>
</protein>
<dbReference type="Pfam" id="PF18939">
    <property type="entry name" value="DUF5686"/>
    <property type="match status" value="1"/>
</dbReference>
<dbReference type="Pfam" id="PF13715">
    <property type="entry name" value="CarbopepD_reg_2"/>
    <property type="match status" value="1"/>
</dbReference>
<evidence type="ECO:0000313" key="3">
    <source>
        <dbReference type="Proteomes" id="UP001155483"/>
    </source>
</evidence>
<dbReference type="InterPro" id="IPR043741">
    <property type="entry name" value="DUF5686"/>
</dbReference>
<dbReference type="GO" id="GO:0004180">
    <property type="term" value="F:carboxypeptidase activity"/>
    <property type="evidence" value="ECO:0007669"/>
    <property type="project" value="UniProtKB-KW"/>
</dbReference>
<gene>
    <name evidence="2" type="ORF">OCK74_14305</name>
</gene>
<organism evidence="2 3">
    <name type="scientific">Paraflavisolibacter caeni</name>
    <dbReference type="NCBI Taxonomy" id="2982496"/>
    <lineage>
        <taxon>Bacteria</taxon>
        <taxon>Pseudomonadati</taxon>
        <taxon>Bacteroidota</taxon>
        <taxon>Chitinophagia</taxon>
        <taxon>Chitinophagales</taxon>
        <taxon>Chitinophagaceae</taxon>
        <taxon>Paraflavisolibacter</taxon>
    </lineage>
</organism>
<dbReference type="Proteomes" id="UP001155483">
    <property type="component" value="Unassembled WGS sequence"/>
</dbReference>
<reference evidence="2" key="1">
    <citation type="submission" date="2022-09" db="EMBL/GenBank/DDBJ databases">
        <authorList>
            <person name="Yuan C."/>
            <person name="Ke Z."/>
        </authorList>
    </citation>
    <scope>NUCLEOTIDE SEQUENCE</scope>
    <source>
        <strain evidence="2">LB-8</strain>
    </source>
</reference>
<keyword evidence="2" id="KW-0645">Protease</keyword>
<evidence type="ECO:0000313" key="2">
    <source>
        <dbReference type="EMBL" id="MCU7550291.1"/>
    </source>
</evidence>
<sequence length="829" mass="96051">MRLLFLSALFICFGFLSSSAQKVLKGIVMDRHSNESVPFASVQFKKSGAGKLADSSGTFMFLFQHWPKDTLLITSVGYQDYEVFINPVAGASDTISLLIKMEPGKINIGVVVTKKVNRGLQMWKRIVKNKPKNDRYRFNNFSYELYNKLELDLKNVNKEKLNNKKLIKPFAFVLDNIDSSEGSTFLPVYLTEAISDYYYQKTPLKRREVFKAVKTIGVNNESVSKLLGGMDQNVNFYNNFIPVFDKKFISPISDDGDAYYNYKVADTQYVAGRRLIHFFFIPKHKGQNTFEGDCWVHDTSFAIQKMNLRLTKEANINYVERLSLIQEYRLLNDSTWFLSKDKFVVDFNLMGKLGLSYIGRKTTTYRDIVINDISVGNELAKNKIQEETLLPKGVMDKADSFWVDVRHEPLTSTEKSIYKMVDTLVAMPQFKRFTNVINFIGTGYYNIGNYQIGPWQNWVSFNSQELLRLRFDLATNRHFSKKVVFHGYTAYGFGDRKWKGEFDAMYLFNRHPRMYVYGSYFNDFDYGQNYYDAISADNIFALAIRKEGVPVKFIKLKEERLDFFKEWNPGISVLVSSRIKQYEPVQNLPEKFYFTSNHGQPLTSFETSVRIRFAYLEKFLENTFYRSSLGSPLPIAEVKYTKGIASLFNSGYDFHKISASISDNVKIAPLGSLYLNVFAGKTYGTLPYMFLDVAPGNEIYYYNRYAFNMMNWYEYVQDRYAGFNIEHIVGNGLFRYFSLTRKLKFRQFWTAKGLWGDISPGNKLLNFVGNYPMRSLNGTTYLEVGTGVDNIFKLLRVDFLWRVLPQENSLNGNYNSSNFGVFGSFRLTF</sequence>
<keyword evidence="2" id="KW-0378">Hydrolase</keyword>